<name>A0ABC8ZS21_9POAL</name>
<feature type="domain" description="DUF1618" evidence="1">
    <location>
        <begin position="253"/>
        <end position="391"/>
    </location>
</feature>
<proteinExistence type="predicted"/>
<gene>
    <name evidence="2" type="ORF">URODEC1_LOCUS46917</name>
</gene>
<dbReference type="PANTHER" id="PTHR33074:SF114">
    <property type="entry name" value="DUF1618 DOMAIN-CONTAINING PROTEIN"/>
    <property type="match status" value="1"/>
</dbReference>
<dbReference type="Proteomes" id="UP001497457">
    <property type="component" value="Chromosome 19rd"/>
</dbReference>
<evidence type="ECO:0000313" key="3">
    <source>
        <dbReference type="Proteomes" id="UP001497457"/>
    </source>
</evidence>
<dbReference type="EMBL" id="OZ075129">
    <property type="protein sequence ID" value="CAL4964894.1"/>
    <property type="molecule type" value="Genomic_DNA"/>
</dbReference>
<evidence type="ECO:0000259" key="1">
    <source>
        <dbReference type="Pfam" id="PF07762"/>
    </source>
</evidence>
<dbReference type="Pfam" id="PF07762">
    <property type="entry name" value="DUF1618"/>
    <property type="match status" value="1"/>
</dbReference>
<dbReference type="PANTHER" id="PTHR33074">
    <property type="entry name" value="EXPRESSED PROTEIN-RELATED"/>
    <property type="match status" value="1"/>
</dbReference>
<protein>
    <recommendedName>
        <fullName evidence="1">DUF1618 domain-containing protein</fullName>
    </recommendedName>
</protein>
<sequence>MPFGWHLVRLQDGSLRPPVLDDDNAEGEGEIPWVLLEDRAYVADRRNATTATSDSNRFGAEIQVTFCSARPPRVSYLCVFCSRRPADAKEAEVIAMEPKVLVTDANLVLLRIYLSPDRDQIFESDLYVYRPAGDGGPSLTLLERPPGDRIFQISQVGILSSHTNCSDKSSGLSSLRPHRAPEDSYIVAALCRDQWLEGGQFLLYLYDSKLKSWTVYTVSVEDQQFQHQEGAYFLHNTSKVIAIGGKDGTVGFVDLWRGILLCDLLLVKDVPRLRYIKVPPPLRDAEIHGDGRLSRDIAVIEDRIRYVQQKTFWKPCPLYVDEYNPVGWMASTWSRLITSPVDDPWETQHTIKSSEMDISNSQFELLPKMHDNAGRPLPPFEMLNICQPTLSLRAGDASICFMVKINFDDDEAWVIDVDMSNNKLQGVTEFDATRSACFVSAYMHSGISKYLKKASVLQRIPAKQWTNGHKTLSRDSSQQHTSMCG</sequence>
<organism evidence="2 3">
    <name type="scientific">Urochloa decumbens</name>
    <dbReference type="NCBI Taxonomy" id="240449"/>
    <lineage>
        <taxon>Eukaryota</taxon>
        <taxon>Viridiplantae</taxon>
        <taxon>Streptophyta</taxon>
        <taxon>Embryophyta</taxon>
        <taxon>Tracheophyta</taxon>
        <taxon>Spermatophyta</taxon>
        <taxon>Magnoliopsida</taxon>
        <taxon>Liliopsida</taxon>
        <taxon>Poales</taxon>
        <taxon>Poaceae</taxon>
        <taxon>PACMAD clade</taxon>
        <taxon>Panicoideae</taxon>
        <taxon>Panicodae</taxon>
        <taxon>Paniceae</taxon>
        <taxon>Melinidinae</taxon>
        <taxon>Urochloa</taxon>
    </lineage>
</organism>
<dbReference type="InterPro" id="IPR011676">
    <property type="entry name" value="DUF1618"/>
</dbReference>
<accession>A0ABC8ZS21</accession>
<reference evidence="2" key="1">
    <citation type="submission" date="2024-10" db="EMBL/GenBank/DDBJ databases">
        <authorList>
            <person name="Ryan C."/>
        </authorList>
    </citation>
    <scope>NUCLEOTIDE SEQUENCE [LARGE SCALE GENOMIC DNA]</scope>
</reference>
<evidence type="ECO:0000313" key="2">
    <source>
        <dbReference type="EMBL" id="CAL4964894.1"/>
    </source>
</evidence>
<dbReference type="AlphaFoldDB" id="A0ABC8ZS21"/>
<keyword evidence="3" id="KW-1185">Reference proteome</keyword>